<dbReference type="eggNOG" id="COG4589">
    <property type="taxonomic scope" value="Bacteria"/>
</dbReference>
<feature type="transmembrane region" description="Helical" evidence="1">
    <location>
        <begin position="12"/>
        <end position="34"/>
    </location>
</feature>
<comment type="caution">
    <text evidence="2">The sequence shown here is derived from an EMBL/GenBank/DDBJ whole genome shotgun (WGS) entry which is preliminary data.</text>
</comment>
<keyword evidence="1" id="KW-1133">Transmembrane helix</keyword>
<name>K1JJQ6_9BURK</name>
<dbReference type="OrthoDB" id="9799199at2"/>
<keyword evidence="1" id="KW-0812">Transmembrane</keyword>
<feature type="transmembrane region" description="Helical" evidence="1">
    <location>
        <begin position="250"/>
        <end position="270"/>
    </location>
</feature>
<feature type="transmembrane region" description="Helical" evidence="1">
    <location>
        <begin position="189"/>
        <end position="211"/>
    </location>
</feature>
<evidence type="ECO:0000313" key="3">
    <source>
        <dbReference type="Proteomes" id="UP000005835"/>
    </source>
</evidence>
<feature type="transmembrane region" description="Helical" evidence="1">
    <location>
        <begin position="223"/>
        <end position="244"/>
    </location>
</feature>
<dbReference type="STRING" id="742823.HMPREF9465_00452"/>
<feature type="transmembrane region" description="Helical" evidence="1">
    <location>
        <begin position="97"/>
        <end position="117"/>
    </location>
</feature>
<evidence type="ECO:0000313" key="2">
    <source>
        <dbReference type="EMBL" id="EKB31875.1"/>
    </source>
</evidence>
<dbReference type="PANTHER" id="PTHR43535">
    <property type="entry name" value="PHOSPHATIDATE CYTIDYLYLTRANSFERASE"/>
    <property type="match status" value="1"/>
</dbReference>
<organism evidence="2 3">
    <name type="scientific">Sutterella wadsworthensis 2_1_59BFAA</name>
    <dbReference type="NCBI Taxonomy" id="742823"/>
    <lineage>
        <taxon>Bacteria</taxon>
        <taxon>Pseudomonadati</taxon>
        <taxon>Pseudomonadota</taxon>
        <taxon>Betaproteobacteria</taxon>
        <taxon>Burkholderiales</taxon>
        <taxon>Sutterellaceae</taxon>
        <taxon>Sutterella</taxon>
    </lineage>
</organism>
<keyword evidence="1" id="KW-0472">Membrane</keyword>
<feature type="transmembrane region" description="Helical" evidence="1">
    <location>
        <begin position="123"/>
        <end position="144"/>
    </location>
</feature>
<proteinExistence type="predicted"/>
<dbReference type="RefSeq" id="WP_005433724.1">
    <property type="nucleotide sequence ID" value="NZ_JH815514.1"/>
</dbReference>
<evidence type="ECO:0008006" key="4">
    <source>
        <dbReference type="Google" id="ProtNLM"/>
    </source>
</evidence>
<dbReference type="Proteomes" id="UP000005835">
    <property type="component" value="Unassembled WGS sequence"/>
</dbReference>
<dbReference type="AlphaFoldDB" id="K1JJQ6"/>
<accession>K1JJQ6</accession>
<dbReference type="GO" id="GO:0005886">
    <property type="term" value="C:plasma membrane"/>
    <property type="evidence" value="ECO:0007669"/>
    <property type="project" value="TreeGrafter"/>
</dbReference>
<dbReference type="Pfam" id="PF01148">
    <property type="entry name" value="CTP_transf_1"/>
    <property type="match status" value="1"/>
</dbReference>
<dbReference type="PANTHER" id="PTHR43535:SF1">
    <property type="entry name" value="PHOSPHATIDATE CYTIDYLYLTRANSFERASE"/>
    <property type="match status" value="1"/>
</dbReference>
<feature type="transmembrane region" description="Helical" evidence="1">
    <location>
        <begin position="54"/>
        <end position="85"/>
    </location>
</feature>
<dbReference type="HOGENOM" id="CLU_037294_3_0_4"/>
<feature type="transmembrane region" description="Helical" evidence="1">
    <location>
        <begin position="298"/>
        <end position="319"/>
    </location>
</feature>
<dbReference type="PATRIC" id="fig|742823.3.peg.449"/>
<dbReference type="EMBL" id="ADMG01000016">
    <property type="protein sequence ID" value="EKB31875.1"/>
    <property type="molecule type" value="Genomic_DNA"/>
</dbReference>
<evidence type="ECO:0000256" key="1">
    <source>
        <dbReference type="SAM" id="Phobius"/>
    </source>
</evidence>
<sequence>MRLGFTIQEAYGILLVGLALLAAAGTFYANWALNRSSDPEHRARLLAVNARVRMSWWLIVVFTIAFALGQATLLVFFALISFFLLREFIAITPTKPTDHNALVVAFYIAIPVQYALIGFDLSYFTTLFIPTYLFLALPVIMAMTKDTERYLERVAKVQWGVMLCVFCVSHAPAIATLDLTRYNSSGPLLLLFFLLVVFVSDLASSIASSFFGGKTLSFNSNRTIKGTLIGSFCGVLAGAAMFWITPFRAWQAVIMAVIIAASCVMGDLVINSVRHSMGATRLAGEGDIYMTRGTLARLAPLTFAAPVFYHLTITFFILYKDAF</sequence>
<feature type="transmembrane region" description="Helical" evidence="1">
    <location>
        <begin position="156"/>
        <end position="177"/>
    </location>
</feature>
<keyword evidence="3" id="KW-1185">Reference proteome</keyword>
<reference evidence="2 3" key="1">
    <citation type="submission" date="2012-05" db="EMBL/GenBank/DDBJ databases">
        <title>The Genome Sequence of Sutterella wadsworthensis 2_1_59BFAA.</title>
        <authorList>
            <consortium name="The Broad Institute Genome Sequencing Platform"/>
            <person name="Earl A."/>
            <person name="Ward D."/>
            <person name="Feldgarden M."/>
            <person name="Gevers D."/>
            <person name="Daigneault M."/>
            <person name="Strauss J."/>
            <person name="Allen-Vercoe E."/>
            <person name="Walker B."/>
            <person name="Young S.K."/>
            <person name="Zeng Q."/>
            <person name="Gargeya S."/>
            <person name="Fitzgerald M."/>
            <person name="Haas B."/>
            <person name="Abouelleil A."/>
            <person name="Alvarado L."/>
            <person name="Arachchi H.M."/>
            <person name="Berlin A.M."/>
            <person name="Chapman S.B."/>
            <person name="Goldberg J."/>
            <person name="Griggs A."/>
            <person name="Gujja S."/>
            <person name="Hansen M."/>
            <person name="Howarth C."/>
            <person name="Imamovic A."/>
            <person name="Larimer J."/>
            <person name="McCowen C."/>
            <person name="Montmayeur A."/>
            <person name="Murphy C."/>
            <person name="Neiman D."/>
            <person name="Pearson M."/>
            <person name="Priest M."/>
            <person name="Roberts A."/>
            <person name="Saif S."/>
            <person name="Shea T."/>
            <person name="Sisk P."/>
            <person name="Sykes S."/>
            <person name="Wortman J."/>
            <person name="Nusbaum C."/>
            <person name="Birren B."/>
        </authorList>
    </citation>
    <scope>NUCLEOTIDE SEQUENCE [LARGE SCALE GENOMIC DNA]</scope>
    <source>
        <strain evidence="2 3">2_1_59BFAA</strain>
    </source>
</reference>
<protein>
    <recommendedName>
        <fullName evidence="4">Phosphatidate cytidylyltransferase</fullName>
    </recommendedName>
</protein>
<gene>
    <name evidence="2" type="ORF">HMPREF9465_00452</name>
</gene>
<dbReference type="GO" id="GO:0009273">
    <property type="term" value="P:peptidoglycan-based cell wall biogenesis"/>
    <property type="evidence" value="ECO:0007669"/>
    <property type="project" value="TreeGrafter"/>
</dbReference>